<dbReference type="SUPFAM" id="SSF52540">
    <property type="entry name" value="P-loop containing nucleoside triphosphate hydrolases"/>
    <property type="match status" value="1"/>
</dbReference>
<name>A0A9Q4H266_9STAP</name>
<dbReference type="PROSITE" id="PS50893">
    <property type="entry name" value="ABC_TRANSPORTER_2"/>
    <property type="match status" value="1"/>
</dbReference>
<keyword evidence="5" id="KW-0067">ATP-binding</keyword>
<dbReference type="RefSeq" id="WP_242244369.1">
    <property type="nucleotide sequence ID" value="NZ_JALCYB010000010.1"/>
</dbReference>
<accession>A0A9Q4H266</accession>
<dbReference type="PROSITE" id="PS50990">
    <property type="entry name" value="PEPTIDASE_C39"/>
    <property type="match status" value="1"/>
</dbReference>
<dbReference type="Gene3D" id="3.40.50.300">
    <property type="entry name" value="P-loop containing nucleotide triphosphate hydrolases"/>
    <property type="match status" value="1"/>
</dbReference>
<dbReference type="PANTHER" id="PTHR24221:SF503">
    <property type="entry name" value="MITOCHONDRIAL POTASSIUM CHANNEL ATP-BINDING SUBUNIT"/>
    <property type="match status" value="1"/>
</dbReference>
<feature type="transmembrane region" description="Helical" evidence="9">
    <location>
        <begin position="371"/>
        <end position="393"/>
    </location>
</feature>
<dbReference type="Pfam" id="PF00664">
    <property type="entry name" value="ABC_membrane"/>
    <property type="match status" value="1"/>
</dbReference>
<evidence type="ECO:0000313" key="14">
    <source>
        <dbReference type="Proteomes" id="UP001081438"/>
    </source>
</evidence>
<feature type="domain" description="ABC transporter" evidence="10">
    <location>
        <begin position="459"/>
        <end position="684"/>
    </location>
</feature>
<keyword evidence="4" id="KW-0645">Protease</keyword>
<evidence type="ECO:0000256" key="3">
    <source>
        <dbReference type="ARBA" id="ARBA00022741"/>
    </source>
</evidence>
<dbReference type="Proteomes" id="UP001081438">
    <property type="component" value="Unassembled WGS sequence"/>
</dbReference>
<dbReference type="EMBL" id="JANSKX010000015">
    <property type="protein sequence ID" value="MCY1594703.1"/>
    <property type="molecule type" value="Genomic_DNA"/>
</dbReference>
<dbReference type="PROSITE" id="PS50929">
    <property type="entry name" value="ABC_TM1F"/>
    <property type="match status" value="1"/>
</dbReference>
<proteinExistence type="predicted"/>
<evidence type="ECO:0000256" key="4">
    <source>
        <dbReference type="ARBA" id="ARBA00022807"/>
    </source>
</evidence>
<evidence type="ECO:0000256" key="7">
    <source>
        <dbReference type="ARBA" id="ARBA00023136"/>
    </source>
</evidence>
<dbReference type="GO" id="GO:0005524">
    <property type="term" value="F:ATP binding"/>
    <property type="evidence" value="ECO:0007669"/>
    <property type="project" value="UniProtKB-KW"/>
</dbReference>
<keyword evidence="3" id="KW-0547">Nucleotide-binding</keyword>
<dbReference type="GO" id="GO:0006508">
    <property type="term" value="P:proteolysis"/>
    <property type="evidence" value="ECO:0007669"/>
    <property type="project" value="InterPro"/>
</dbReference>
<evidence type="ECO:0000256" key="9">
    <source>
        <dbReference type="SAM" id="Phobius"/>
    </source>
</evidence>
<dbReference type="InterPro" id="IPR027417">
    <property type="entry name" value="P-loop_NTPase"/>
</dbReference>
<feature type="domain" description="ABC transmembrane type-1" evidence="11">
    <location>
        <begin position="189"/>
        <end position="430"/>
    </location>
</feature>
<evidence type="ECO:0000259" key="11">
    <source>
        <dbReference type="PROSITE" id="PS50929"/>
    </source>
</evidence>
<keyword evidence="2 9" id="KW-0812">Transmembrane</keyword>
<dbReference type="GO" id="GO:0008234">
    <property type="term" value="F:cysteine-type peptidase activity"/>
    <property type="evidence" value="ECO:0007669"/>
    <property type="project" value="UniProtKB-KW"/>
</dbReference>
<feature type="transmembrane region" description="Helical" evidence="9">
    <location>
        <begin position="289"/>
        <end position="307"/>
    </location>
</feature>
<keyword evidence="4" id="KW-0788">Thiol protease</keyword>
<dbReference type="GO" id="GO:0005886">
    <property type="term" value="C:plasma membrane"/>
    <property type="evidence" value="ECO:0007669"/>
    <property type="project" value="UniProtKB-SubCell"/>
</dbReference>
<evidence type="ECO:0000256" key="1">
    <source>
        <dbReference type="ARBA" id="ARBA00004651"/>
    </source>
</evidence>
<dbReference type="AlphaFoldDB" id="A0A9Q4H266"/>
<feature type="domain" description="Peptidase C39" evidence="12">
    <location>
        <begin position="6"/>
        <end position="129"/>
    </location>
</feature>
<comment type="subcellular location">
    <subcellularLocation>
        <location evidence="1">Cell membrane</location>
        <topology evidence="1">Multi-pass membrane protein</topology>
    </subcellularLocation>
</comment>
<sequence length="685" mass="80441">MKTIIQSNSQDCLIACYSMILSYYNIYNPSHNLVNDEEISSDGLSLNYLKKLNKIYKLNMKVYKIADNENIGYLKNFSSPLIAYWDREHFIVIKKVKKRKITIIDPAIGKIDISKEEFLEHFAGIIVHFTSQAGWKEKDNSLNFRNNNSFSKKSFLIYLCYLFFSIICLISLFYCLHMFFFNKKLSFKYFILIFCIIIINLLGIAFYYFILSLSLNEYEQKTRRSFFITSLKNNIFFFKNNNPDSIIENINKSIKDRYTYKCKMYDFIMCVTSIFVAFVYMGIVSLCAMLPLFIISILFININIYIVKCRKKIMNEYVYYSKRLNSILKDDIYQIDYIKAKNLEKLKLDKWMKISEERLNKKRKLQKNSMFINLAYKLYNFIFILIILLGFLIRSEYNLHISILSIIFIVFLFISHQINKAPTFMMDLININHEDTKKIKRPNSYFEKSDLIEFNNSAISVSDVSFTSPLGTEVLRNVNFDIKKGEKVAIIGEGGSGKTTLLNILLGLYKSKGEIIYGYKNFREILGVIFQNNYIKEESMLDNLDIKSGSIDFGELEGILKDVDLLDLVNKKPRKIQTQLLHQANNLSKSETQRLLIAKSLLNNQLILGDELFDKFDNKNKIKLYNNILKNHKYSNYTIIFTSNDTKVLEYVTKVIYIDSNRVYVGTHNYLINTNKNYKKFISND</sequence>
<comment type="function">
    <text evidence="8">May be involved in multidrug export. Transmembrane domains (TMD) form a pore in the cell membrane and the ATP-binding domain (NBD) is responsible for energy generation.</text>
</comment>
<dbReference type="Pfam" id="PF03412">
    <property type="entry name" value="Peptidase_C39"/>
    <property type="match status" value="1"/>
</dbReference>
<protein>
    <submittedName>
        <fullName evidence="13">Cysteine peptidase family C39 domain-containing protein</fullName>
    </submittedName>
</protein>
<gene>
    <name evidence="13" type="ORF">NW112_05590</name>
</gene>
<dbReference type="SMART" id="SM00382">
    <property type="entry name" value="AAA"/>
    <property type="match status" value="1"/>
</dbReference>
<evidence type="ECO:0000259" key="12">
    <source>
        <dbReference type="PROSITE" id="PS50990"/>
    </source>
</evidence>
<dbReference type="Gene3D" id="1.20.1560.10">
    <property type="entry name" value="ABC transporter type 1, transmembrane domain"/>
    <property type="match status" value="1"/>
</dbReference>
<feature type="transmembrane region" description="Helical" evidence="9">
    <location>
        <begin position="264"/>
        <end position="283"/>
    </location>
</feature>
<comment type="caution">
    <text evidence="13">The sequence shown here is derived from an EMBL/GenBank/DDBJ whole genome shotgun (WGS) entry which is preliminary data.</text>
</comment>
<dbReference type="Gene3D" id="3.90.70.10">
    <property type="entry name" value="Cysteine proteinases"/>
    <property type="match status" value="1"/>
</dbReference>
<feature type="transmembrane region" description="Helical" evidence="9">
    <location>
        <begin position="399"/>
        <end position="418"/>
    </location>
</feature>
<dbReference type="Pfam" id="PF00005">
    <property type="entry name" value="ABC_tran"/>
    <property type="match status" value="1"/>
</dbReference>
<dbReference type="InterPro" id="IPR039421">
    <property type="entry name" value="Type_1_exporter"/>
</dbReference>
<dbReference type="InterPro" id="IPR036640">
    <property type="entry name" value="ABC1_TM_sf"/>
</dbReference>
<feature type="transmembrane region" description="Helical" evidence="9">
    <location>
        <begin position="187"/>
        <end position="211"/>
    </location>
</feature>
<keyword evidence="4" id="KW-0378">Hydrolase</keyword>
<evidence type="ECO:0000256" key="8">
    <source>
        <dbReference type="ARBA" id="ARBA00025074"/>
    </source>
</evidence>
<dbReference type="InterPro" id="IPR003439">
    <property type="entry name" value="ABC_transporter-like_ATP-bd"/>
</dbReference>
<dbReference type="PANTHER" id="PTHR24221">
    <property type="entry name" value="ATP-BINDING CASSETTE SUB-FAMILY B"/>
    <property type="match status" value="1"/>
</dbReference>
<organism evidence="13 14">
    <name type="scientific">Staphylococcus pettenkoferi</name>
    <dbReference type="NCBI Taxonomy" id="170573"/>
    <lineage>
        <taxon>Bacteria</taxon>
        <taxon>Bacillati</taxon>
        <taxon>Bacillota</taxon>
        <taxon>Bacilli</taxon>
        <taxon>Bacillales</taxon>
        <taxon>Staphylococcaceae</taxon>
        <taxon>Staphylococcus</taxon>
    </lineage>
</organism>
<evidence type="ECO:0000256" key="6">
    <source>
        <dbReference type="ARBA" id="ARBA00022989"/>
    </source>
</evidence>
<evidence type="ECO:0000313" key="13">
    <source>
        <dbReference type="EMBL" id="MCY1594703.1"/>
    </source>
</evidence>
<keyword evidence="6 9" id="KW-1133">Transmembrane helix</keyword>
<dbReference type="InterPro" id="IPR005074">
    <property type="entry name" value="Peptidase_C39"/>
</dbReference>
<dbReference type="InterPro" id="IPR011527">
    <property type="entry name" value="ABC1_TM_dom"/>
</dbReference>
<dbReference type="InterPro" id="IPR003593">
    <property type="entry name" value="AAA+_ATPase"/>
</dbReference>
<keyword evidence="7 9" id="KW-0472">Membrane</keyword>
<dbReference type="GO" id="GO:0140359">
    <property type="term" value="F:ABC-type transporter activity"/>
    <property type="evidence" value="ECO:0007669"/>
    <property type="project" value="InterPro"/>
</dbReference>
<evidence type="ECO:0000256" key="2">
    <source>
        <dbReference type="ARBA" id="ARBA00022692"/>
    </source>
</evidence>
<reference evidence="13" key="1">
    <citation type="journal article" date="2022" name="Int. J. Mol. Sci.">
        <title>Phenotypic and genotypic virulence characterisation of Staphylococcus pettenkoferi strains isolated from human bloodstream and diabetic foot infections.</title>
        <authorList>
            <person name="Magnan C."/>
        </authorList>
    </citation>
    <scope>NUCLEOTIDE SEQUENCE</scope>
    <source>
        <strain evidence="13">NSP020P</strain>
    </source>
</reference>
<dbReference type="GO" id="GO:0016887">
    <property type="term" value="F:ATP hydrolysis activity"/>
    <property type="evidence" value="ECO:0007669"/>
    <property type="project" value="InterPro"/>
</dbReference>
<feature type="transmembrane region" description="Helical" evidence="9">
    <location>
        <begin position="155"/>
        <end position="181"/>
    </location>
</feature>
<evidence type="ECO:0000259" key="10">
    <source>
        <dbReference type="PROSITE" id="PS50893"/>
    </source>
</evidence>
<evidence type="ECO:0000256" key="5">
    <source>
        <dbReference type="ARBA" id="ARBA00022840"/>
    </source>
</evidence>
<dbReference type="SUPFAM" id="SSF90123">
    <property type="entry name" value="ABC transporter transmembrane region"/>
    <property type="match status" value="1"/>
</dbReference>